<keyword evidence="2 10" id="KW-0723">Serine/threonine-protein kinase</keyword>
<dbReference type="RefSeq" id="NP_501824.1">
    <property type="nucleotide sequence ID" value="NM_069423.5"/>
</dbReference>
<dbReference type="EC" id="2.7.11.1" evidence="1"/>
<dbReference type="PROSITE" id="PS00108">
    <property type="entry name" value="PROTEIN_KINASE_ST"/>
    <property type="match status" value="1"/>
</dbReference>
<accession>Q23103</accession>
<dbReference type="PANTHER" id="PTHR11909">
    <property type="entry name" value="CASEIN KINASE-RELATED"/>
    <property type="match status" value="1"/>
</dbReference>
<dbReference type="Proteomes" id="UP000001940">
    <property type="component" value="Chromosome IV"/>
</dbReference>
<dbReference type="KEGG" id="cel:CELE_W01B6.2"/>
<dbReference type="CTD" id="177871"/>
<dbReference type="PaxDb" id="6239-W01B6.2"/>
<dbReference type="PhylomeDB" id="Q23103"/>
<evidence type="ECO:0000259" key="9">
    <source>
        <dbReference type="PROSITE" id="PS50011"/>
    </source>
</evidence>
<dbReference type="FunCoup" id="Q23103">
    <property type="interactions" value="186"/>
</dbReference>
<dbReference type="InterPro" id="IPR000719">
    <property type="entry name" value="Prot_kinase_dom"/>
</dbReference>
<dbReference type="HOGENOM" id="CLU_019279_2_5_1"/>
<dbReference type="SMART" id="SM00220">
    <property type="entry name" value="S_TKc"/>
    <property type="match status" value="1"/>
</dbReference>
<dbReference type="GO" id="GO:0005524">
    <property type="term" value="F:ATP binding"/>
    <property type="evidence" value="ECO:0007669"/>
    <property type="project" value="UniProtKB-KW"/>
</dbReference>
<dbReference type="GO" id="GO:0005634">
    <property type="term" value="C:nucleus"/>
    <property type="evidence" value="ECO:0000318"/>
    <property type="project" value="GO_Central"/>
</dbReference>
<dbReference type="EMBL" id="BX284604">
    <property type="protein sequence ID" value="CAA92625.1"/>
    <property type="molecule type" value="Genomic_DNA"/>
</dbReference>
<evidence type="ECO:0000256" key="7">
    <source>
        <dbReference type="ARBA" id="ARBA00061588"/>
    </source>
</evidence>
<keyword evidence="5 10" id="KW-0418">Kinase</keyword>
<dbReference type="PeptideAtlas" id="Q23103"/>
<keyword evidence="4" id="KW-0547">Nucleotide-binding</keyword>
<evidence type="ECO:0000256" key="6">
    <source>
        <dbReference type="ARBA" id="ARBA00022840"/>
    </source>
</evidence>
<dbReference type="SMR" id="Q23103"/>
<dbReference type="GO" id="GO:0007165">
    <property type="term" value="P:signal transduction"/>
    <property type="evidence" value="ECO:0000318"/>
    <property type="project" value="GO_Central"/>
</dbReference>
<feature type="region of interest" description="Disordered" evidence="8">
    <location>
        <begin position="311"/>
        <end position="366"/>
    </location>
</feature>
<dbReference type="Pfam" id="PF00069">
    <property type="entry name" value="Pkinase"/>
    <property type="match status" value="1"/>
</dbReference>
<dbReference type="WormBase" id="W01B6.2">
    <property type="protein sequence ID" value="CE03754"/>
    <property type="gene ID" value="WBGene00012169"/>
    <property type="gene designation" value="ttbk-4"/>
</dbReference>
<dbReference type="GeneID" id="177871"/>
<organism evidence="10 11">
    <name type="scientific">Caenorhabditis elegans</name>
    <dbReference type="NCBI Taxonomy" id="6239"/>
    <lineage>
        <taxon>Eukaryota</taxon>
        <taxon>Metazoa</taxon>
        <taxon>Ecdysozoa</taxon>
        <taxon>Nematoda</taxon>
        <taxon>Chromadorea</taxon>
        <taxon>Rhabditida</taxon>
        <taxon>Rhabditina</taxon>
        <taxon>Rhabditomorpha</taxon>
        <taxon>Rhabditoidea</taxon>
        <taxon>Rhabditidae</taxon>
        <taxon>Peloderinae</taxon>
        <taxon>Caenorhabditis</taxon>
    </lineage>
</organism>
<feature type="compositionally biased region" description="Basic and acidic residues" evidence="8">
    <location>
        <begin position="313"/>
        <end position="322"/>
    </location>
</feature>
<dbReference type="AlphaFoldDB" id="Q23103"/>
<evidence type="ECO:0000313" key="10">
    <source>
        <dbReference type="EMBL" id="CAA92625.1"/>
    </source>
</evidence>
<dbReference type="InterPro" id="IPR008271">
    <property type="entry name" value="Ser/Thr_kinase_AS"/>
</dbReference>
<gene>
    <name evidence="10 12" type="primary">ttbk-4</name>
    <name evidence="10" type="ORF">CELE_W01B6.2</name>
    <name evidence="12" type="ORF">W01B6.2</name>
</gene>
<dbReference type="PROSITE" id="PS50011">
    <property type="entry name" value="PROTEIN_KINASE_DOM"/>
    <property type="match status" value="1"/>
</dbReference>
<dbReference type="InterPro" id="IPR011009">
    <property type="entry name" value="Kinase-like_dom_sf"/>
</dbReference>
<evidence type="ECO:0000256" key="2">
    <source>
        <dbReference type="ARBA" id="ARBA00022527"/>
    </source>
</evidence>
<dbReference type="GO" id="GO:0004674">
    <property type="term" value="F:protein serine/threonine kinase activity"/>
    <property type="evidence" value="ECO:0000318"/>
    <property type="project" value="GO_Central"/>
</dbReference>
<evidence type="ECO:0000256" key="3">
    <source>
        <dbReference type="ARBA" id="ARBA00022679"/>
    </source>
</evidence>
<dbReference type="STRING" id="6239.W01B6.2.1"/>
<evidence type="ECO:0000256" key="4">
    <source>
        <dbReference type="ARBA" id="ARBA00022741"/>
    </source>
</evidence>
<dbReference type="Bgee" id="WBGene00012169">
    <property type="expression patterns" value="Expressed in adult organism and 1 other cell type or tissue"/>
</dbReference>
<dbReference type="eggNOG" id="KOG1164">
    <property type="taxonomic scope" value="Eukaryota"/>
</dbReference>
<evidence type="ECO:0000313" key="12">
    <source>
        <dbReference type="WormBase" id="W01B6.2"/>
    </source>
</evidence>
<dbReference type="Gene3D" id="1.10.510.10">
    <property type="entry name" value="Transferase(Phosphotransferase) domain 1"/>
    <property type="match status" value="1"/>
</dbReference>
<feature type="domain" description="Protein kinase" evidence="9">
    <location>
        <begin position="24"/>
        <end position="307"/>
    </location>
</feature>
<dbReference type="FunFam" id="1.10.510.10:FF:000883">
    <property type="entry name" value="Tau TuBulin Kinase"/>
    <property type="match status" value="1"/>
</dbReference>
<reference evidence="10 11" key="1">
    <citation type="journal article" date="1998" name="Science">
        <title>Genome sequence of the nematode C. elegans: a platform for investigating biology.</title>
        <authorList>
            <consortium name="The C. elegans sequencing consortium"/>
            <person name="Sulson J.E."/>
            <person name="Waterston R."/>
        </authorList>
    </citation>
    <scope>NUCLEOTIDE SEQUENCE [LARGE SCALE GENOMIC DNA]</scope>
    <source>
        <strain evidence="10 11">Bristol N2</strain>
    </source>
</reference>
<evidence type="ECO:0000256" key="8">
    <source>
        <dbReference type="SAM" id="MobiDB-lite"/>
    </source>
</evidence>
<name>Q23103_CAEEL</name>
<dbReference type="AGR" id="WB:WBGene00012169"/>
<dbReference type="GO" id="GO:0015630">
    <property type="term" value="C:microtubule cytoskeleton"/>
    <property type="evidence" value="ECO:0007669"/>
    <property type="project" value="UniProtKB-ARBA"/>
</dbReference>
<proteinExistence type="inferred from homology"/>
<dbReference type="OrthoDB" id="5979581at2759"/>
<evidence type="ECO:0000256" key="1">
    <source>
        <dbReference type="ARBA" id="ARBA00012513"/>
    </source>
</evidence>
<dbReference type="SUPFAM" id="SSF56112">
    <property type="entry name" value="Protein kinase-like (PK-like)"/>
    <property type="match status" value="1"/>
</dbReference>
<keyword evidence="3" id="KW-0808">Transferase</keyword>
<evidence type="ECO:0000313" key="11">
    <source>
        <dbReference type="Proteomes" id="UP000001940"/>
    </source>
</evidence>
<protein>
    <recommendedName>
        <fullName evidence="1">non-specific serine/threonine protein kinase</fullName>
        <ecNumber evidence="1">2.7.11.1</ecNumber>
    </recommendedName>
</protein>
<keyword evidence="6" id="KW-0067">ATP-binding</keyword>
<dbReference type="PIR" id="T26038">
    <property type="entry name" value="T26038"/>
</dbReference>
<dbReference type="FunFam" id="3.30.200.20:FF:000358">
    <property type="entry name" value="Tau tubulin kinase 2b"/>
    <property type="match status" value="1"/>
</dbReference>
<sequence>MPSEKEDDVMKNVTFAEGKKFGDWKIGKTIDEGGFGKVYIATSISDPKKVAALKAESNEIEGGSAIKLEAMILNKLNANGPVPHIPVVHLCAKRKLYCYMVMTLLGRNLRKLKSTNLVVNNGFSRGTWSRIGIQCLYALKYVHDNGFIHRDVKPQNFLLGNETDSERARIVHILDFGLARPFAVFHARENKWIARRARGTAEFRGTLRYTSPNVHLRKEQGRVDDVWSLLYVIIELNGGKALPWQTDSQRERVEQMKLNLPAKVVMSNMPACMDKVMPHLASLDYYQRPDYHMIFKCFWQVMENEKITPSSKYDWEKDEPDKSVPPASWENPAGPFFQSDPLGINAPPTPAEAALTEKSGKKHGKK</sequence>
<dbReference type="UCSC" id="W01B6.2">
    <property type="organism name" value="c. elegans"/>
</dbReference>
<dbReference type="InterPro" id="IPR050235">
    <property type="entry name" value="CK1_Ser-Thr_kinase"/>
</dbReference>
<keyword evidence="11" id="KW-1185">Reference proteome</keyword>
<dbReference type="GO" id="GO:0005737">
    <property type="term" value="C:cytoplasm"/>
    <property type="evidence" value="ECO:0000318"/>
    <property type="project" value="GO_Central"/>
</dbReference>
<dbReference type="OMA" id="CAKRKLY"/>
<comment type="similarity">
    <text evidence="7">Belongs to the protein kinase superfamily. CK1 Ser/Thr protein kinase family.</text>
</comment>
<evidence type="ECO:0000256" key="5">
    <source>
        <dbReference type="ARBA" id="ARBA00022777"/>
    </source>
</evidence>
<dbReference type="InParanoid" id="Q23103"/>